<sequence>MRILLNITLLASFVFPLASKASTTDPIIIQPKNGETLEDSDRYTKQYFLCVKENAIRYTKTGESAEAIAKAAVSACENLIAKSTSSNIYWLNSSKLAQQEMIEKLRQYGENVGIKYAMDEKLKQAK</sequence>
<reference evidence="2 3" key="1">
    <citation type="submission" date="2017-11" db="EMBL/GenBank/DDBJ databases">
        <authorList>
            <person name="Han C.G."/>
        </authorList>
    </citation>
    <scope>NUCLEOTIDE SEQUENCE [LARGE SCALE GENOMIC DNA]</scope>
    <source>
        <strain evidence="2 3">A10</strain>
    </source>
</reference>
<proteinExistence type="predicted"/>
<keyword evidence="1" id="KW-0732">Signal</keyword>
<comment type="caution">
    <text evidence="2">The sequence shown here is derived from an EMBL/GenBank/DDBJ whole genome shotgun (WGS) entry which is preliminary data.</text>
</comment>
<dbReference type="Proteomes" id="UP000234667">
    <property type="component" value="Unassembled WGS sequence"/>
</dbReference>
<organism evidence="2 3">
    <name type="scientific">Klebsiella michiganensis</name>
    <dbReference type="NCBI Taxonomy" id="1134687"/>
    <lineage>
        <taxon>Bacteria</taxon>
        <taxon>Pseudomonadati</taxon>
        <taxon>Pseudomonadota</taxon>
        <taxon>Gammaproteobacteria</taxon>
        <taxon>Enterobacterales</taxon>
        <taxon>Enterobacteriaceae</taxon>
        <taxon>Klebsiella/Raoultella group</taxon>
        <taxon>Klebsiella</taxon>
    </lineage>
</organism>
<reference evidence="2 3" key="2">
    <citation type="submission" date="2018-01" db="EMBL/GenBank/DDBJ databases">
        <title>Genomic study of Klebsiella pneumoniae.</title>
        <authorList>
            <person name="Yang Y."/>
            <person name="Bicalho R."/>
        </authorList>
    </citation>
    <scope>NUCLEOTIDE SEQUENCE [LARGE SCALE GENOMIC DNA]</scope>
    <source>
        <strain evidence="2 3">A10</strain>
    </source>
</reference>
<evidence type="ECO:0000313" key="2">
    <source>
        <dbReference type="EMBL" id="PLO68711.1"/>
    </source>
</evidence>
<accession>A0A2J5PRK1</accession>
<dbReference type="RefSeq" id="WP_048328174.1">
    <property type="nucleotide sequence ID" value="NZ_JAJMNQ010000020.1"/>
</dbReference>
<evidence type="ECO:0000313" key="3">
    <source>
        <dbReference type="Proteomes" id="UP000234667"/>
    </source>
</evidence>
<name>A0A2J5PRK1_9ENTR</name>
<gene>
    <name evidence="2" type="ORF">CWN49_15925</name>
</gene>
<feature type="signal peptide" evidence="1">
    <location>
        <begin position="1"/>
        <end position="21"/>
    </location>
</feature>
<evidence type="ECO:0000256" key="1">
    <source>
        <dbReference type="SAM" id="SignalP"/>
    </source>
</evidence>
<feature type="chain" id="PRO_5014448335" evidence="1">
    <location>
        <begin position="22"/>
        <end position="126"/>
    </location>
</feature>
<protein>
    <submittedName>
        <fullName evidence="2">Uncharacterized protein</fullName>
    </submittedName>
</protein>
<dbReference type="AlphaFoldDB" id="A0A2J5PRK1"/>
<dbReference type="EMBL" id="PIDR01000470">
    <property type="protein sequence ID" value="PLO68711.1"/>
    <property type="molecule type" value="Genomic_DNA"/>
</dbReference>